<evidence type="ECO:0000259" key="4">
    <source>
        <dbReference type="PROSITE" id="PS51781"/>
    </source>
</evidence>
<dbReference type="Pfam" id="PF01520">
    <property type="entry name" value="Amidase_3"/>
    <property type="match status" value="1"/>
</dbReference>
<evidence type="ECO:0000313" key="5">
    <source>
        <dbReference type="EMBL" id="KGP92008.1"/>
    </source>
</evidence>
<dbReference type="CDD" id="cd02696">
    <property type="entry name" value="MurNAc-LAA"/>
    <property type="match status" value="1"/>
</dbReference>
<dbReference type="RefSeq" id="WP_036781935.1">
    <property type="nucleotide sequence ID" value="NZ_AVBG01000004.1"/>
</dbReference>
<keyword evidence="2" id="KW-0961">Cell wall biogenesis/degradation</keyword>
<dbReference type="PANTHER" id="PTHR30404">
    <property type="entry name" value="N-ACETYLMURAMOYL-L-ALANINE AMIDASE"/>
    <property type="match status" value="1"/>
</dbReference>
<dbReference type="eggNOG" id="COG0860">
    <property type="taxonomic scope" value="Bacteria"/>
</dbReference>
<dbReference type="SMART" id="SM00646">
    <property type="entry name" value="Ami_3"/>
    <property type="match status" value="1"/>
</dbReference>
<dbReference type="GO" id="GO:0008745">
    <property type="term" value="F:N-acetylmuramoyl-L-alanine amidase activity"/>
    <property type="evidence" value="ECO:0007669"/>
    <property type="project" value="InterPro"/>
</dbReference>
<dbReference type="GO" id="GO:0030288">
    <property type="term" value="C:outer membrane-bounded periplasmic space"/>
    <property type="evidence" value="ECO:0007669"/>
    <property type="project" value="TreeGrafter"/>
</dbReference>
<protein>
    <recommendedName>
        <fullName evidence="4">SH3b domain-containing protein</fullName>
    </recommendedName>
</protein>
<dbReference type="STRING" id="1385513.N780_15960"/>
<dbReference type="GO" id="GO:0071555">
    <property type="term" value="P:cell wall organization"/>
    <property type="evidence" value="ECO:0007669"/>
    <property type="project" value="UniProtKB-KW"/>
</dbReference>
<feature type="domain" description="SH3b" evidence="4">
    <location>
        <begin position="214"/>
        <end position="276"/>
    </location>
</feature>
<organism evidence="5 6">
    <name type="scientific">Pontibacillus chungwhensis BH030062</name>
    <dbReference type="NCBI Taxonomy" id="1385513"/>
    <lineage>
        <taxon>Bacteria</taxon>
        <taxon>Bacillati</taxon>
        <taxon>Bacillota</taxon>
        <taxon>Bacilli</taxon>
        <taxon>Bacillales</taxon>
        <taxon>Bacillaceae</taxon>
        <taxon>Pontibacillus</taxon>
    </lineage>
</organism>
<name>A0A0A2UZ10_9BACI</name>
<keyword evidence="1" id="KW-0378">Hydrolase</keyword>
<evidence type="ECO:0000256" key="3">
    <source>
        <dbReference type="SAM" id="SignalP"/>
    </source>
</evidence>
<dbReference type="Proteomes" id="UP000030153">
    <property type="component" value="Unassembled WGS sequence"/>
</dbReference>
<reference evidence="5 6" key="1">
    <citation type="submission" date="2013-08" db="EMBL/GenBank/DDBJ databases">
        <title>Genome of Pontibacillus chungwhensis.</title>
        <authorList>
            <person name="Wang Q."/>
            <person name="Wang G."/>
        </authorList>
    </citation>
    <scope>NUCLEOTIDE SEQUENCE [LARGE SCALE GENOMIC DNA]</scope>
    <source>
        <strain evidence="5 6">BH030062</strain>
    </source>
</reference>
<accession>A0A0A2UZ10</accession>
<dbReference type="SUPFAM" id="SSF53187">
    <property type="entry name" value="Zn-dependent exopeptidases"/>
    <property type="match status" value="1"/>
</dbReference>
<keyword evidence="3" id="KW-0732">Signal</keyword>
<dbReference type="Pfam" id="PF08239">
    <property type="entry name" value="SH3_3"/>
    <property type="match status" value="3"/>
</dbReference>
<proteinExistence type="predicted"/>
<dbReference type="Gene3D" id="2.30.30.40">
    <property type="entry name" value="SH3 Domains"/>
    <property type="match status" value="3"/>
</dbReference>
<comment type="caution">
    <text evidence="5">The sequence shown here is derived from an EMBL/GenBank/DDBJ whole genome shotgun (WGS) entry which is preliminary data.</text>
</comment>
<dbReference type="SMART" id="SM00287">
    <property type="entry name" value="SH3b"/>
    <property type="match status" value="3"/>
</dbReference>
<keyword evidence="6" id="KW-1185">Reference proteome</keyword>
<dbReference type="InterPro" id="IPR002508">
    <property type="entry name" value="MurNAc-LAA_cat"/>
</dbReference>
<dbReference type="AlphaFoldDB" id="A0A0A2UZ10"/>
<dbReference type="Gene3D" id="3.40.630.40">
    <property type="entry name" value="Zn-dependent exopeptidases"/>
    <property type="match status" value="1"/>
</dbReference>
<dbReference type="PANTHER" id="PTHR30404:SF0">
    <property type="entry name" value="N-ACETYLMURAMOYL-L-ALANINE AMIDASE AMIC"/>
    <property type="match status" value="1"/>
</dbReference>
<dbReference type="OrthoDB" id="9806267at2"/>
<feature type="signal peptide" evidence="3">
    <location>
        <begin position="1"/>
        <end position="25"/>
    </location>
</feature>
<dbReference type="EMBL" id="AVBG01000004">
    <property type="protein sequence ID" value="KGP92008.1"/>
    <property type="molecule type" value="Genomic_DNA"/>
</dbReference>
<gene>
    <name evidence="5" type="ORF">N780_15960</name>
</gene>
<evidence type="ECO:0000313" key="6">
    <source>
        <dbReference type="Proteomes" id="UP000030153"/>
    </source>
</evidence>
<evidence type="ECO:0000256" key="1">
    <source>
        <dbReference type="ARBA" id="ARBA00022801"/>
    </source>
</evidence>
<evidence type="ECO:0000256" key="2">
    <source>
        <dbReference type="ARBA" id="ARBA00023316"/>
    </source>
</evidence>
<sequence length="540" mass="60303">MNYKKIMTSTALGVTLLLNPVMNVAAQTGVVDVNTTSTLNVRETPTDGTIIGSLKDNSEVQILEIKGDWAKIQFEDLIGWSSMNYIDENEDLGQVSFDEIFNIYQTPDTSTKVGAAKPTSMDVLERKGDWYKVNTYLGITWVKKETTQPDSTAKVSFTEIFNIYKSPDKSTKMGAAKPTTMDVVERRGDWYKVQTYLGPSWVYKNQDEQEYETIRTGKVTADYLNVRTEPKLSGTLKDQITEGTTVSILKTSGVWYYVSYGDKKGWVHSDYIYNESTQGFVTADVLNIRSAPGEYVKDQVTYGTKVAITKYSGEWAYVSYDGNEGWAHTDYIKESSNGQILEGKTIILDPGHGGYDNGALAVDGRTQEEDINLEYSKDLQHKLELMGATVVLTRDSDVYVELDDRAALSAKHNADIFLSIHANNIESSSVSGSELFYNTTPCDTSEEWCDQGEQNDYPEKSEVLATSIWSEIKGVFGASPRGLDGTTHYRVNRMNTVPSVLIEIGFLSNWSDLSAIKDEAHKEEFVKNTANGVVNYFTSY</sequence>
<dbReference type="PROSITE" id="PS51781">
    <property type="entry name" value="SH3B"/>
    <property type="match status" value="1"/>
</dbReference>
<dbReference type="GO" id="GO:0009253">
    <property type="term" value="P:peptidoglycan catabolic process"/>
    <property type="evidence" value="ECO:0007669"/>
    <property type="project" value="InterPro"/>
</dbReference>
<feature type="chain" id="PRO_5039338828" description="SH3b domain-containing protein" evidence="3">
    <location>
        <begin position="26"/>
        <end position="540"/>
    </location>
</feature>
<dbReference type="InterPro" id="IPR003646">
    <property type="entry name" value="SH3-like_bac-type"/>
</dbReference>
<dbReference type="InterPro" id="IPR050695">
    <property type="entry name" value="N-acetylmuramoyl_amidase_3"/>
</dbReference>